<proteinExistence type="predicted"/>
<reference evidence="2" key="1">
    <citation type="submission" date="2016-10" db="EMBL/GenBank/DDBJ databases">
        <authorList>
            <person name="Varghese N."/>
            <person name="Submissions S."/>
        </authorList>
    </citation>
    <scope>NUCLEOTIDE SEQUENCE [LARGE SCALE GENOMIC DNA]</scope>
    <source>
        <strain evidence="2">DSM 100420</strain>
    </source>
</reference>
<evidence type="ECO:0000313" key="1">
    <source>
        <dbReference type="EMBL" id="SDZ58140.1"/>
    </source>
</evidence>
<organism evidence="1 2">
    <name type="scientific">Jannaschia faecimaris</name>
    <dbReference type="NCBI Taxonomy" id="1244108"/>
    <lineage>
        <taxon>Bacteria</taxon>
        <taxon>Pseudomonadati</taxon>
        <taxon>Pseudomonadota</taxon>
        <taxon>Alphaproteobacteria</taxon>
        <taxon>Rhodobacterales</taxon>
        <taxon>Roseobacteraceae</taxon>
        <taxon>Jannaschia</taxon>
    </lineage>
</organism>
<evidence type="ECO:0008006" key="3">
    <source>
        <dbReference type="Google" id="ProtNLM"/>
    </source>
</evidence>
<gene>
    <name evidence="1" type="ORF">SAMN05444004_1255</name>
</gene>
<protein>
    <recommendedName>
        <fullName evidence="3">DUF1127 domain-containing protein</fullName>
    </recommendedName>
</protein>
<accession>A0A1H3U6V0</accession>
<dbReference type="STRING" id="1244108.SAMN05444004_1255"/>
<sequence length="66" mass="8147">MNTLTLPRRFGIRAPLAGLLRRWRERQQRRRQMRRLDDLPPYLLRDLGLDHLTREERDRLGGYHRL</sequence>
<dbReference type="RefSeq" id="WP_092647799.1">
    <property type="nucleotide sequence ID" value="NZ_FNPX01000025.1"/>
</dbReference>
<evidence type="ECO:0000313" key="2">
    <source>
        <dbReference type="Proteomes" id="UP000198914"/>
    </source>
</evidence>
<dbReference type="EMBL" id="FNPX01000025">
    <property type="protein sequence ID" value="SDZ58140.1"/>
    <property type="molecule type" value="Genomic_DNA"/>
</dbReference>
<keyword evidence="2" id="KW-1185">Reference proteome</keyword>
<dbReference type="Proteomes" id="UP000198914">
    <property type="component" value="Unassembled WGS sequence"/>
</dbReference>
<name>A0A1H3U6V0_9RHOB</name>
<dbReference type="AlphaFoldDB" id="A0A1H3U6V0"/>